<evidence type="ECO:0000256" key="3">
    <source>
        <dbReference type="ARBA" id="ARBA00022576"/>
    </source>
</evidence>
<dbReference type="Gene3D" id="3.40.640.10">
    <property type="entry name" value="Type I PLP-dependent aspartate aminotransferase-like (Major domain)"/>
    <property type="match status" value="1"/>
</dbReference>
<dbReference type="AlphaFoldDB" id="A0A0X7K0D4"/>
<dbReference type="RefSeq" id="WP_060756184.1">
    <property type="nucleotide sequence ID" value="NZ_LRMR01000030.1"/>
</dbReference>
<dbReference type="GO" id="GO:0034386">
    <property type="term" value="F:4-aminobutyrate:2-oxoglutarate transaminase activity"/>
    <property type="evidence" value="ECO:0007669"/>
    <property type="project" value="InterPro"/>
</dbReference>
<comment type="caution">
    <text evidence="7">The sequence shown here is derived from an EMBL/GenBank/DDBJ whole genome shotgun (WGS) entry which is preliminary data.</text>
</comment>
<protein>
    <submittedName>
        <fullName evidence="7">4-aminobutyrate aminotransferase</fullName>
    </submittedName>
</protein>
<dbReference type="FunFam" id="3.40.640.10:FF:000013">
    <property type="entry name" value="4-aminobutyrate aminotransferase"/>
    <property type="match status" value="1"/>
</dbReference>
<sequence length="430" mass="46032">MNSRVDETPHLLRQRDQFVPRGLITAHPLVIDRAQGAELWDVEGKRYLDFVGGIGVLNIGHNHPQVVAAVQAQLQKVSHACFQVVAYQPYLDLAQRLCELVGGEDDYKAAFFTSGAEAVENAVKIARAHTNRSAVIAFRGGFHGRTLLGTTLTGMSQPYKQNFGPFAPEVFHTPYPNAYRGVTSALALQALDELLATQVAPERVAAIIIEPVQGDGGFLTAPAEFLQALRALADKHGIVLILDEIQTGFGRTGTWFGFQHAGIQPDLVTVAKSLAGGLPLSGVVGKAHIMDAPLPGGLGGTYGGNTLACAAALAVITAFEQEQLLARSQVLGERLRQGLLGLQARYPRIGDVRGTGFMLAIELIKEDSARTPDAELNQRVIDEARAGGLLVIKCGVHRNVLRFLAPLVATEAQVDEAVQILDAALARVLN</sequence>
<dbReference type="OrthoDB" id="9801052at2"/>
<dbReference type="Gene3D" id="3.90.1150.10">
    <property type="entry name" value="Aspartate Aminotransferase, domain 1"/>
    <property type="match status" value="1"/>
</dbReference>
<dbReference type="InterPro" id="IPR015422">
    <property type="entry name" value="PyrdxlP-dep_Trfase_small"/>
</dbReference>
<dbReference type="GO" id="GO:0030170">
    <property type="term" value="F:pyridoxal phosphate binding"/>
    <property type="evidence" value="ECO:0007669"/>
    <property type="project" value="InterPro"/>
</dbReference>
<dbReference type="GO" id="GO:0009448">
    <property type="term" value="P:gamma-aminobutyric acid metabolic process"/>
    <property type="evidence" value="ECO:0007669"/>
    <property type="project" value="InterPro"/>
</dbReference>
<dbReference type="PANTHER" id="PTHR11986">
    <property type="entry name" value="AMINOTRANSFERASE CLASS III"/>
    <property type="match status" value="1"/>
</dbReference>
<evidence type="ECO:0000256" key="4">
    <source>
        <dbReference type="ARBA" id="ARBA00022679"/>
    </source>
</evidence>
<evidence type="ECO:0000256" key="1">
    <source>
        <dbReference type="ARBA" id="ARBA00001933"/>
    </source>
</evidence>
<dbReference type="InterPro" id="IPR015424">
    <property type="entry name" value="PyrdxlP-dep_Trfase"/>
</dbReference>
<dbReference type="InterPro" id="IPR050103">
    <property type="entry name" value="Class-III_PLP-dep_AT"/>
</dbReference>
<dbReference type="GO" id="GO:0042802">
    <property type="term" value="F:identical protein binding"/>
    <property type="evidence" value="ECO:0007669"/>
    <property type="project" value="TreeGrafter"/>
</dbReference>
<dbReference type="SUPFAM" id="SSF53383">
    <property type="entry name" value="PLP-dependent transferases"/>
    <property type="match status" value="1"/>
</dbReference>
<evidence type="ECO:0000256" key="2">
    <source>
        <dbReference type="ARBA" id="ARBA00008954"/>
    </source>
</evidence>
<dbReference type="Proteomes" id="UP000067111">
    <property type="component" value="Unassembled WGS sequence"/>
</dbReference>
<dbReference type="Pfam" id="PF00202">
    <property type="entry name" value="Aminotran_3"/>
    <property type="match status" value="1"/>
</dbReference>
<organism evidence="7 8">
    <name type="scientific">Pseudomonas palleroniana</name>
    <dbReference type="NCBI Taxonomy" id="191390"/>
    <lineage>
        <taxon>Bacteria</taxon>
        <taxon>Pseudomonadati</taxon>
        <taxon>Pseudomonadota</taxon>
        <taxon>Gammaproteobacteria</taxon>
        <taxon>Pseudomonadales</taxon>
        <taxon>Pseudomonadaceae</taxon>
        <taxon>Pseudomonas</taxon>
    </lineage>
</organism>
<name>A0A0X7K0D4_9PSED</name>
<dbReference type="InterPro" id="IPR049704">
    <property type="entry name" value="Aminotrans_3_PPA_site"/>
</dbReference>
<comment type="cofactor">
    <cofactor evidence="1">
        <name>pyridoxal 5'-phosphate</name>
        <dbReference type="ChEBI" id="CHEBI:597326"/>
    </cofactor>
</comment>
<keyword evidence="3 7" id="KW-0032">Aminotransferase</keyword>
<reference evidence="8" key="1">
    <citation type="submission" date="2016-01" db="EMBL/GenBank/DDBJ databases">
        <authorList>
            <person name="Gamez R.M."/>
            <person name="Rodriguez F."/>
            <person name="Bernal J.F."/>
            <person name="Agarwala R."/>
            <person name="Landsman D."/>
            <person name="Marino-Ramirez L."/>
        </authorList>
    </citation>
    <scope>NUCLEOTIDE SEQUENCE [LARGE SCALE GENOMIC DNA]</scope>
    <source>
        <strain evidence="8">Ps006</strain>
    </source>
</reference>
<dbReference type="PROSITE" id="PS00600">
    <property type="entry name" value="AA_TRANSFER_CLASS_3"/>
    <property type="match status" value="1"/>
</dbReference>
<evidence type="ECO:0000313" key="7">
    <source>
        <dbReference type="EMBL" id="KWU49139.1"/>
    </source>
</evidence>
<dbReference type="PANTHER" id="PTHR11986:SF58">
    <property type="entry name" value="LEUCINE_METHIONINE RACEMASE"/>
    <property type="match status" value="1"/>
</dbReference>
<keyword evidence="4 7" id="KW-0808">Transferase</keyword>
<gene>
    <name evidence="7" type="ORF">AWV77_21500</name>
</gene>
<dbReference type="CDD" id="cd00610">
    <property type="entry name" value="OAT_like"/>
    <property type="match status" value="1"/>
</dbReference>
<dbReference type="InterPro" id="IPR005814">
    <property type="entry name" value="Aminotrans_3"/>
</dbReference>
<proteinExistence type="inferred from homology"/>
<dbReference type="EMBL" id="LRMR01000030">
    <property type="protein sequence ID" value="KWU49139.1"/>
    <property type="molecule type" value="Genomic_DNA"/>
</dbReference>
<accession>A0A0X7K0D4</accession>
<keyword evidence="5 6" id="KW-0663">Pyridoxal phosphate</keyword>
<comment type="similarity">
    <text evidence="2 6">Belongs to the class-III pyridoxal-phosphate-dependent aminotransferase family.</text>
</comment>
<evidence type="ECO:0000313" key="8">
    <source>
        <dbReference type="Proteomes" id="UP000067111"/>
    </source>
</evidence>
<evidence type="ECO:0000256" key="6">
    <source>
        <dbReference type="RuleBase" id="RU003560"/>
    </source>
</evidence>
<dbReference type="PIRSF" id="PIRSF000521">
    <property type="entry name" value="Transaminase_4ab_Lys_Orn"/>
    <property type="match status" value="1"/>
</dbReference>
<dbReference type="NCBIfam" id="TIGR00700">
    <property type="entry name" value="GABAtrnsam"/>
    <property type="match status" value="1"/>
</dbReference>
<dbReference type="InterPro" id="IPR004632">
    <property type="entry name" value="4NH2But_aminotransferase_bac"/>
</dbReference>
<evidence type="ECO:0000256" key="5">
    <source>
        <dbReference type="ARBA" id="ARBA00022898"/>
    </source>
</evidence>
<dbReference type="InterPro" id="IPR015421">
    <property type="entry name" value="PyrdxlP-dep_Trfase_major"/>
</dbReference>